<evidence type="ECO:0000313" key="1">
    <source>
        <dbReference type="EMBL" id="KAF4609657.1"/>
    </source>
</evidence>
<evidence type="ECO:0000313" key="2">
    <source>
        <dbReference type="Proteomes" id="UP000521872"/>
    </source>
</evidence>
<dbReference type="Proteomes" id="UP000521872">
    <property type="component" value="Unassembled WGS sequence"/>
</dbReference>
<name>A0A8H4VHS1_9AGAR</name>
<comment type="caution">
    <text evidence="1">The sequence shown here is derived from an EMBL/GenBank/DDBJ whole genome shotgun (WGS) entry which is preliminary data.</text>
</comment>
<accession>A0A8H4VHS1</accession>
<dbReference type="AlphaFoldDB" id="A0A8H4VHS1"/>
<organism evidence="1 2">
    <name type="scientific">Agrocybe pediades</name>
    <dbReference type="NCBI Taxonomy" id="84607"/>
    <lineage>
        <taxon>Eukaryota</taxon>
        <taxon>Fungi</taxon>
        <taxon>Dikarya</taxon>
        <taxon>Basidiomycota</taxon>
        <taxon>Agaricomycotina</taxon>
        <taxon>Agaricomycetes</taxon>
        <taxon>Agaricomycetidae</taxon>
        <taxon>Agaricales</taxon>
        <taxon>Agaricineae</taxon>
        <taxon>Strophariaceae</taxon>
        <taxon>Agrocybe</taxon>
    </lineage>
</organism>
<proteinExistence type="predicted"/>
<gene>
    <name evidence="1" type="ORF">D9613_012000</name>
</gene>
<keyword evidence="2" id="KW-1185">Reference proteome</keyword>
<sequence>MYAAPDGWMEVVQILLAQVACTDTIRGQHHWAPIQSNTRRGIPGFYVFERLHSAGIDCLKAREAKLCPSKGRKELLKYLRTPPL</sequence>
<dbReference type="EMBL" id="JAACJL010000060">
    <property type="protein sequence ID" value="KAF4609657.1"/>
    <property type="molecule type" value="Genomic_DNA"/>
</dbReference>
<protein>
    <submittedName>
        <fullName evidence="1">Uncharacterized protein</fullName>
    </submittedName>
</protein>
<reference evidence="1 2" key="1">
    <citation type="submission" date="2019-12" db="EMBL/GenBank/DDBJ databases">
        <authorList>
            <person name="Floudas D."/>
            <person name="Bentzer J."/>
            <person name="Ahren D."/>
            <person name="Johansson T."/>
            <person name="Persson P."/>
            <person name="Tunlid A."/>
        </authorList>
    </citation>
    <scope>NUCLEOTIDE SEQUENCE [LARGE SCALE GENOMIC DNA]</scope>
    <source>
        <strain evidence="1 2">CBS 102.39</strain>
    </source>
</reference>